<comment type="similarity">
    <text evidence="2 8">Belongs to the lactate permease family.</text>
</comment>
<dbReference type="GO" id="GO:0015129">
    <property type="term" value="F:lactate transmembrane transporter activity"/>
    <property type="evidence" value="ECO:0007669"/>
    <property type="project" value="UniProtKB-UniRule"/>
</dbReference>
<evidence type="ECO:0000256" key="8">
    <source>
        <dbReference type="RuleBase" id="RU365092"/>
    </source>
</evidence>
<feature type="transmembrane region" description="Helical" evidence="8">
    <location>
        <begin position="267"/>
        <end position="287"/>
    </location>
</feature>
<keyword evidence="7 8" id="KW-0472">Membrane</keyword>
<dbReference type="RefSeq" id="WP_092376120.1">
    <property type="nucleotide sequence ID" value="NZ_FORX01000013.1"/>
</dbReference>
<keyword evidence="6 8" id="KW-1133">Transmembrane helix</keyword>
<name>A0A1I3WGI2_9BACT</name>
<organism evidence="9 10">
    <name type="scientific">Desulfomicrobium apsheronum</name>
    <dbReference type="NCBI Taxonomy" id="52560"/>
    <lineage>
        <taxon>Bacteria</taxon>
        <taxon>Pseudomonadati</taxon>
        <taxon>Thermodesulfobacteriota</taxon>
        <taxon>Desulfovibrionia</taxon>
        <taxon>Desulfovibrionales</taxon>
        <taxon>Desulfomicrobiaceae</taxon>
        <taxon>Desulfomicrobium</taxon>
    </lineage>
</organism>
<evidence type="ECO:0000313" key="10">
    <source>
        <dbReference type="Proteomes" id="UP000198635"/>
    </source>
</evidence>
<evidence type="ECO:0000313" key="9">
    <source>
        <dbReference type="EMBL" id="SFK06273.1"/>
    </source>
</evidence>
<feature type="transmembrane region" description="Helical" evidence="8">
    <location>
        <begin position="453"/>
        <end position="475"/>
    </location>
</feature>
<keyword evidence="10" id="KW-1185">Reference proteome</keyword>
<keyword evidence="5 8" id="KW-0812">Transmembrane</keyword>
<dbReference type="GO" id="GO:0005886">
    <property type="term" value="C:plasma membrane"/>
    <property type="evidence" value="ECO:0007669"/>
    <property type="project" value="UniProtKB-SubCell"/>
</dbReference>
<feature type="transmembrane region" description="Helical" evidence="8">
    <location>
        <begin position="34"/>
        <end position="56"/>
    </location>
</feature>
<feature type="transmembrane region" description="Helical" evidence="8">
    <location>
        <begin position="372"/>
        <end position="391"/>
    </location>
</feature>
<evidence type="ECO:0000256" key="1">
    <source>
        <dbReference type="ARBA" id="ARBA00004651"/>
    </source>
</evidence>
<sequence length="570" mass="60683">MSITALAMVALLPILVALVLMVGMRWPSTKAMPLAWLVCALGAILAWNLPVGYVAALSLQGIVVAIGVLIIVFGAIIILYTLQYSGGMETIQYGMQGISRDKRIQAIIIGFMFAAFIEGAAGFGTPAALAAPLLLSLGFPPLAAAVICLVFNSFPVSFGAVGTPVLLGLTPLKQLVEMTVTSGVVGLNFADFGTFCKVIGQWATVMHGPMIFILPIFMLGFLTRFFGKNKSWSEGFAAWQFCVFASVAFLVPYLIFAWLVGPEFPSLIGGLVGLGIIVAGAKAGFCVPKESWDFGPQSTWDAEWTGTIATSTNTEFKPHMSQFKAWLPYILIGAILVVTRIPELGLKGILAAQKIPFNHILGYEGVSASIQYLYLPGTIPFMLVALLTILIHGMKGSAVKQAWTESFFKMKAPTIALFAAVALVSIFRGSGVADIALNPNSYPSMPLAMAKTVAAMAGNAWPMLASFVGGLGAFITGSNTVSDLLFAEFQWGVAQQLELPRQIIVAAQVVGGGMGNMVCIHNIVAVCAVTGLIGREGMILKRTFWPFLIYGIVVGIVASLMSFVFLPHLF</sequence>
<dbReference type="InterPro" id="IPR003804">
    <property type="entry name" value="Lactate_perm"/>
</dbReference>
<proteinExistence type="inferred from homology"/>
<comment type="subcellular location">
    <subcellularLocation>
        <location evidence="1 8">Cell membrane</location>
        <topology evidence="1 8">Multi-pass membrane protein</topology>
    </subcellularLocation>
</comment>
<dbReference type="OrthoDB" id="9761056at2"/>
<evidence type="ECO:0000256" key="5">
    <source>
        <dbReference type="ARBA" id="ARBA00022692"/>
    </source>
</evidence>
<evidence type="ECO:0000256" key="7">
    <source>
        <dbReference type="ARBA" id="ARBA00023136"/>
    </source>
</evidence>
<reference evidence="10" key="1">
    <citation type="submission" date="2016-10" db="EMBL/GenBank/DDBJ databases">
        <authorList>
            <person name="Varghese N."/>
            <person name="Submissions S."/>
        </authorList>
    </citation>
    <scope>NUCLEOTIDE SEQUENCE [LARGE SCALE GENOMIC DNA]</scope>
    <source>
        <strain evidence="10">DSM 5918</strain>
    </source>
</reference>
<dbReference type="STRING" id="52560.SAMN04488082_11316"/>
<dbReference type="Pfam" id="PF02652">
    <property type="entry name" value="Lactate_perm"/>
    <property type="match status" value="1"/>
</dbReference>
<feature type="transmembrane region" description="Helical" evidence="8">
    <location>
        <begin position="412"/>
        <end position="433"/>
    </location>
</feature>
<feature type="transmembrane region" description="Helical" evidence="8">
    <location>
        <begin position="103"/>
        <end position="123"/>
    </location>
</feature>
<accession>A0A1I3WGI2</accession>
<feature type="transmembrane region" description="Helical" evidence="8">
    <location>
        <begin position="206"/>
        <end position="226"/>
    </location>
</feature>
<feature type="transmembrane region" description="Helical" evidence="8">
    <location>
        <begin position="62"/>
        <end position="82"/>
    </location>
</feature>
<dbReference type="EMBL" id="FORX01000013">
    <property type="protein sequence ID" value="SFK06273.1"/>
    <property type="molecule type" value="Genomic_DNA"/>
</dbReference>
<dbReference type="AlphaFoldDB" id="A0A1I3WGI2"/>
<feature type="transmembrane region" description="Helical" evidence="8">
    <location>
        <begin position="326"/>
        <end position="352"/>
    </location>
</feature>
<dbReference type="PANTHER" id="PTHR30003">
    <property type="entry name" value="L-LACTATE PERMEASE"/>
    <property type="match status" value="1"/>
</dbReference>
<protein>
    <recommendedName>
        <fullName evidence="8">L-lactate permease</fullName>
    </recommendedName>
</protein>
<feature type="transmembrane region" description="Helical" evidence="8">
    <location>
        <begin position="544"/>
        <end position="566"/>
    </location>
</feature>
<dbReference type="GO" id="GO:0015295">
    <property type="term" value="F:solute:proton symporter activity"/>
    <property type="evidence" value="ECO:0007669"/>
    <property type="project" value="TreeGrafter"/>
</dbReference>
<dbReference type="NCBIfam" id="TIGR00795">
    <property type="entry name" value="lctP"/>
    <property type="match status" value="1"/>
</dbReference>
<dbReference type="PANTHER" id="PTHR30003:SF0">
    <property type="entry name" value="GLYCOLATE PERMEASE GLCA-RELATED"/>
    <property type="match status" value="1"/>
</dbReference>
<evidence type="ECO:0000256" key="2">
    <source>
        <dbReference type="ARBA" id="ARBA00010100"/>
    </source>
</evidence>
<evidence type="ECO:0000256" key="3">
    <source>
        <dbReference type="ARBA" id="ARBA00022448"/>
    </source>
</evidence>
<evidence type="ECO:0000256" key="4">
    <source>
        <dbReference type="ARBA" id="ARBA00022475"/>
    </source>
</evidence>
<evidence type="ECO:0000256" key="6">
    <source>
        <dbReference type="ARBA" id="ARBA00022989"/>
    </source>
</evidence>
<keyword evidence="4 8" id="KW-1003">Cell membrane</keyword>
<comment type="function">
    <text evidence="8">Uptake of L-lactate across the membrane. Can also transport D-lactate and glycolate.</text>
</comment>
<feature type="transmembrane region" description="Helical" evidence="8">
    <location>
        <begin position="6"/>
        <end position="22"/>
    </location>
</feature>
<dbReference type="Proteomes" id="UP000198635">
    <property type="component" value="Unassembled WGS sequence"/>
</dbReference>
<gene>
    <name evidence="9" type="ORF">SAMN04488082_11316</name>
</gene>
<keyword evidence="3 8" id="KW-0813">Transport</keyword>
<feature type="transmembrane region" description="Helical" evidence="8">
    <location>
        <begin position="238"/>
        <end position="261"/>
    </location>
</feature>